<dbReference type="HOGENOM" id="CLU_029743_2_0_1"/>
<dbReference type="PANTHER" id="PTHR13833:SF78">
    <property type="entry name" value="POTASSIUM TRANSPORTER"/>
    <property type="match status" value="1"/>
</dbReference>
<reference evidence="3" key="1">
    <citation type="submission" date="2015-04" db="UniProtKB">
        <authorList>
            <consortium name="EnsemblPlants"/>
        </authorList>
    </citation>
    <scope>IDENTIFICATION</scope>
    <source>
        <strain evidence="3">SL10</strain>
    </source>
</reference>
<protein>
    <recommendedName>
        <fullName evidence="5">NHL domain-containing protein</fullName>
    </recommendedName>
</protein>
<accession>A0A0E0GCQ2</accession>
<feature type="region of interest" description="Disordered" evidence="1">
    <location>
        <begin position="538"/>
        <end position="580"/>
    </location>
</feature>
<dbReference type="Gene3D" id="2.120.10.30">
    <property type="entry name" value="TolB, C-terminal domain"/>
    <property type="match status" value="1"/>
</dbReference>
<dbReference type="PANTHER" id="PTHR13833">
    <property type="match status" value="1"/>
</dbReference>
<proteinExistence type="predicted"/>
<dbReference type="Proteomes" id="UP000006591">
    <property type="component" value="Chromosome 2"/>
</dbReference>
<keyword evidence="2" id="KW-0472">Membrane</keyword>
<organism evidence="3">
    <name type="scientific">Oryza nivara</name>
    <name type="common">Indian wild rice</name>
    <name type="synonym">Oryza sativa f. spontanea</name>
    <dbReference type="NCBI Taxonomy" id="4536"/>
    <lineage>
        <taxon>Eukaryota</taxon>
        <taxon>Viridiplantae</taxon>
        <taxon>Streptophyta</taxon>
        <taxon>Embryophyta</taxon>
        <taxon>Tracheophyta</taxon>
        <taxon>Spermatophyta</taxon>
        <taxon>Magnoliopsida</taxon>
        <taxon>Liliopsida</taxon>
        <taxon>Poales</taxon>
        <taxon>Poaceae</taxon>
        <taxon>BOP clade</taxon>
        <taxon>Oryzoideae</taxon>
        <taxon>Oryzeae</taxon>
        <taxon>Oryzinae</taxon>
        <taxon>Oryza</taxon>
    </lineage>
</organism>
<keyword evidence="4" id="KW-1185">Reference proteome</keyword>
<feature type="region of interest" description="Disordered" evidence="1">
    <location>
        <begin position="609"/>
        <end position="635"/>
    </location>
</feature>
<dbReference type="Gramene" id="ONIVA02G34400.1">
    <property type="protein sequence ID" value="ONIVA02G34400.1"/>
    <property type="gene ID" value="ONIVA02G34400"/>
</dbReference>
<evidence type="ECO:0008006" key="5">
    <source>
        <dbReference type="Google" id="ProtNLM"/>
    </source>
</evidence>
<keyword evidence="2" id="KW-0812">Transmembrane</keyword>
<dbReference type="STRING" id="4536.A0A0E0GCQ2"/>
<evidence type="ECO:0000313" key="3">
    <source>
        <dbReference type="EnsemblPlants" id="ONIVA02G34400.1"/>
    </source>
</evidence>
<sequence length="635" mass="69630">MILALDGMSNAPHLTTCCTAARDPPLHESFHASLSPKPPKFRIVARRRVEIDRSSSEHHRACLFLRASSPFDLPLSLPLLLCSRKARILGGFPHHFPLLDLGLLPASVRLAFPPSVPACCALLCCGRMEGGGRGGGPVVAALLLAALLLAAVAPASASSYPAKVVSGFLSNAASSVMKRLWSLKSTTKTGSGGKSMVKYEGGYTVETVFDGSKLGIEPYAVEVTQGGELLVMDSMNSNIYRIALPLSRYSRPKLVAGSPEGFPGHVDGRPREARMNHPKGFTVDGRGNIYVADAMNMAIRKISDTGVTTIAGGKSSRGGHVDGPSDDAKFSTDFEVRYIGSSCSLLVIDRGNQAIREIQLNFDDCVYQYEAGFPLGVAVLLAAAFFGYMLALLQRRVLGMVSTEDEPETQTPLKASIASIPPYQKPLKQSVRPPLIPNEDESEKQEVEEGFFTSIGKLIVGAKSSVAEIVGAAFSRKKRLNIHQQQARVRSWPVQESYAIPRDETPPPLDTRTPTPRKNYAFMSKEPEKIHHIRHGRSQFNGWNGDAPQQQQQQQQQQQIHHQQYLQHHRQYSSGPQTFYEPSCEATNEIVFGAVQEVDSKRRAVEIKPMNHGDPQYDQDGLRHRSSYTGYSNNW</sequence>
<feature type="transmembrane region" description="Helical" evidence="2">
    <location>
        <begin position="371"/>
        <end position="393"/>
    </location>
</feature>
<evidence type="ECO:0000313" key="4">
    <source>
        <dbReference type="Proteomes" id="UP000006591"/>
    </source>
</evidence>
<dbReference type="InterPro" id="IPR011042">
    <property type="entry name" value="6-blade_b-propeller_TolB-like"/>
</dbReference>
<dbReference type="SUPFAM" id="SSF101898">
    <property type="entry name" value="NHL repeat"/>
    <property type="match status" value="1"/>
</dbReference>
<dbReference type="EnsemblPlants" id="ONIVA02G34400.1">
    <property type="protein sequence ID" value="ONIVA02G34400.1"/>
    <property type="gene ID" value="ONIVA02G34400"/>
</dbReference>
<reference evidence="3" key="2">
    <citation type="submission" date="2018-04" db="EMBL/GenBank/DDBJ databases">
        <title>OnivRS2 (Oryza nivara Reference Sequence Version 2).</title>
        <authorList>
            <person name="Zhang J."/>
            <person name="Kudrna D."/>
            <person name="Lee S."/>
            <person name="Talag J."/>
            <person name="Rajasekar S."/>
            <person name="Welchert J."/>
            <person name="Hsing Y.-I."/>
            <person name="Wing R.A."/>
        </authorList>
    </citation>
    <scope>NUCLEOTIDE SEQUENCE [LARGE SCALE GENOMIC DNA]</scope>
    <source>
        <strain evidence="3">SL10</strain>
    </source>
</reference>
<evidence type="ECO:0000256" key="2">
    <source>
        <dbReference type="SAM" id="Phobius"/>
    </source>
</evidence>
<name>A0A0E0GCQ2_ORYNI</name>
<feature type="compositionally biased region" description="Low complexity" evidence="1">
    <location>
        <begin position="549"/>
        <end position="566"/>
    </location>
</feature>
<feature type="transmembrane region" description="Helical" evidence="2">
    <location>
        <begin position="137"/>
        <end position="157"/>
    </location>
</feature>
<dbReference type="AlphaFoldDB" id="A0A0E0GCQ2"/>
<keyword evidence="2" id="KW-1133">Transmembrane helix</keyword>
<dbReference type="OMA" id="CAYQYDS"/>
<evidence type="ECO:0000256" key="1">
    <source>
        <dbReference type="SAM" id="MobiDB-lite"/>
    </source>
</evidence>
<dbReference type="eggNOG" id="ENOG502QQTE">
    <property type="taxonomic scope" value="Eukaryota"/>
</dbReference>